<gene>
    <name evidence="1" type="ORF">UK15_21520</name>
</gene>
<organism evidence="1 2">
    <name type="scientific">Streptomyces variegatus</name>
    <dbReference type="NCBI Taxonomy" id="284040"/>
    <lineage>
        <taxon>Bacteria</taxon>
        <taxon>Bacillati</taxon>
        <taxon>Actinomycetota</taxon>
        <taxon>Actinomycetes</taxon>
        <taxon>Kitasatosporales</taxon>
        <taxon>Streptomycetaceae</taxon>
        <taxon>Streptomyces</taxon>
    </lineage>
</organism>
<accession>A0A0M2GPU1</accession>
<name>A0A0M2GPU1_9ACTN</name>
<keyword evidence="2" id="KW-1185">Reference proteome</keyword>
<reference evidence="2" key="1">
    <citation type="submission" date="2015-02" db="EMBL/GenBank/DDBJ databases">
        <authorList>
            <person name="Ju K.-S."/>
            <person name="Doroghazi J.R."/>
            <person name="Metcalf W."/>
        </authorList>
    </citation>
    <scope>NUCLEOTIDE SEQUENCE [LARGE SCALE GENOMIC DNA]</scope>
    <source>
        <strain evidence="2">NRRL B-16380</strain>
    </source>
</reference>
<dbReference type="Proteomes" id="UP000034786">
    <property type="component" value="Unassembled WGS sequence"/>
</dbReference>
<comment type="caution">
    <text evidence="1">The sequence shown here is derived from an EMBL/GenBank/DDBJ whole genome shotgun (WGS) entry which is preliminary data.</text>
</comment>
<dbReference type="AlphaFoldDB" id="A0A0M2GPU1"/>
<proteinExistence type="predicted"/>
<evidence type="ECO:0000313" key="1">
    <source>
        <dbReference type="EMBL" id="KJK37333.1"/>
    </source>
</evidence>
<sequence length="104" mass="11653">MGAPAAALPETAVASLSRVTAEDCVSTMYRILREHDGKRVFCHLYSIIDMYSRYTVVWMVAVRADVLTAVYQRDPERFVNKPPTSPIIPTNVWINQPDDLAAAQ</sequence>
<dbReference type="RefSeq" id="WP_045296520.1">
    <property type="nucleotide sequence ID" value="NZ_JYJH01000016.1"/>
</dbReference>
<evidence type="ECO:0000313" key="2">
    <source>
        <dbReference type="Proteomes" id="UP000034786"/>
    </source>
</evidence>
<dbReference type="EMBL" id="JYJH01000016">
    <property type="protein sequence ID" value="KJK37333.1"/>
    <property type="molecule type" value="Genomic_DNA"/>
</dbReference>
<dbReference type="PATRIC" id="fig|284040.3.peg.2195"/>
<protein>
    <submittedName>
        <fullName evidence="1">Uncharacterized protein</fullName>
    </submittedName>
</protein>